<evidence type="ECO:0000256" key="5">
    <source>
        <dbReference type="PIRSR" id="PIRSR000103-1"/>
    </source>
</evidence>
<dbReference type="SUPFAM" id="SSF48179">
    <property type="entry name" value="6-phosphogluconate dehydrogenase C-terminal domain-like"/>
    <property type="match status" value="1"/>
</dbReference>
<evidence type="ECO:0000256" key="2">
    <source>
        <dbReference type="ARBA" id="ARBA00022456"/>
    </source>
</evidence>
<evidence type="ECO:0000313" key="10">
    <source>
        <dbReference type="Proteomes" id="UP000266327"/>
    </source>
</evidence>
<dbReference type="InterPro" id="IPR011548">
    <property type="entry name" value="HIBADH"/>
</dbReference>
<comment type="caution">
    <text evidence="9">The sequence shown here is derived from an EMBL/GenBank/DDBJ whole genome shotgun (WGS) entry which is preliminary data.</text>
</comment>
<dbReference type="GO" id="GO:0008442">
    <property type="term" value="F:3-hydroxyisobutyrate dehydrogenase activity"/>
    <property type="evidence" value="ECO:0007669"/>
    <property type="project" value="UniProtKB-EC"/>
</dbReference>
<dbReference type="Gene3D" id="1.10.1040.10">
    <property type="entry name" value="N-(1-d-carboxylethyl)-l-norvaline Dehydrogenase, domain 2"/>
    <property type="match status" value="1"/>
</dbReference>
<dbReference type="RefSeq" id="WP_119785562.1">
    <property type="nucleotide sequence ID" value="NZ_QYUQ01000002.1"/>
</dbReference>
<comment type="pathway">
    <text evidence="6">Amino-acid degradation; L-valine degradation.</text>
</comment>
<proteinExistence type="inferred from homology"/>
<dbReference type="PIRSF" id="PIRSF000103">
    <property type="entry name" value="HIBADH"/>
    <property type="match status" value="1"/>
</dbReference>
<dbReference type="GO" id="GO:0050661">
    <property type="term" value="F:NADP binding"/>
    <property type="evidence" value="ECO:0007669"/>
    <property type="project" value="InterPro"/>
</dbReference>
<dbReference type="InterPro" id="IPR015815">
    <property type="entry name" value="HIBADH-related"/>
</dbReference>
<dbReference type="PANTHER" id="PTHR22981">
    <property type="entry name" value="3-HYDROXYISOBUTYRATE DEHYDROGENASE-RELATED"/>
    <property type="match status" value="1"/>
</dbReference>
<dbReference type="OrthoDB" id="9777604at2"/>
<dbReference type="FunFam" id="1.10.1040.10:FF:000006">
    <property type="entry name" value="3-hydroxyisobutyrate dehydrogenase"/>
    <property type="match status" value="1"/>
</dbReference>
<feature type="active site" evidence="5">
    <location>
        <position position="170"/>
    </location>
</feature>
<dbReference type="GO" id="GO:0006574">
    <property type="term" value="P:L-valine catabolic process"/>
    <property type="evidence" value="ECO:0007669"/>
    <property type="project" value="UniProtKB-UniPathway"/>
</dbReference>
<dbReference type="Pfam" id="PF14833">
    <property type="entry name" value="NAD_binding_11"/>
    <property type="match status" value="1"/>
</dbReference>
<dbReference type="InterPro" id="IPR036291">
    <property type="entry name" value="NAD(P)-bd_dom_sf"/>
</dbReference>
<evidence type="ECO:0000313" key="9">
    <source>
        <dbReference type="EMBL" id="RJG02103.1"/>
    </source>
</evidence>
<protein>
    <recommendedName>
        <fullName evidence="6">3-hydroxyisobutyrate dehydrogenase</fullName>
        <shortName evidence="6">HIBADH</shortName>
        <ecNumber evidence="6">1.1.1.31</ecNumber>
    </recommendedName>
</protein>
<keyword evidence="2 6" id="KW-0101">Branched-chain amino acid catabolism</keyword>
<organism evidence="9 10">
    <name type="scientific">Noviherbaspirillum sedimenti</name>
    <dbReference type="NCBI Taxonomy" id="2320865"/>
    <lineage>
        <taxon>Bacteria</taxon>
        <taxon>Pseudomonadati</taxon>
        <taxon>Pseudomonadota</taxon>
        <taxon>Betaproteobacteria</taxon>
        <taxon>Burkholderiales</taxon>
        <taxon>Oxalobacteraceae</taxon>
        <taxon>Noviherbaspirillum</taxon>
    </lineage>
</organism>
<dbReference type="Proteomes" id="UP000266327">
    <property type="component" value="Unassembled WGS sequence"/>
</dbReference>
<dbReference type="EC" id="1.1.1.31" evidence="6"/>
<evidence type="ECO:0000256" key="3">
    <source>
        <dbReference type="ARBA" id="ARBA00023002"/>
    </source>
</evidence>
<dbReference type="InterPro" id="IPR029154">
    <property type="entry name" value="HIBADH-like_NADP-bd"/>
</dbReference>
<evidence type="ECO:0000256" key="1">
    <source>
        <dbReference type="ARBA" id="ARBA00009080"/>
    </source>
</evidence>
<dbReference type="PANTHER" id="PTHR22981:SF7">
    <property type="entry name" value="3-HYDROXYISOBUTYRATE DEHYDROGENASE, MITOCHONDRIAL"/>
    <property type="match status" value="1"/>
</dbReference>
<feature type="domain" description="3-hydroxyisobutyrate dehydrogenase-like NAD-binding" evidence="8">
    <location>
        <begin position="164"/>
        <end position="291"/>
    </location>
</feature>
<accession>A0A3A3G0Z6</accession>
<dbReference type="InterPro" id="IPR006115">
    <property type="entry name" value="6PGDH_NADP-bd"/>
</dbReference>
<dbReference type="GO" id="GO:0051287">
    <property type="term" value="F:NAD binding"/>
    <property type="evidence" value="ECO:0007669"/>
    <property type="project" value="InterPro"/>
</dbReference>
<dbReference type="EMBL" id="QYUQ01000002">
    <property type="protein sequence ID" value="RJG02103.1"/>
    <property type="molecule type" value="Genomic_DNA"/>
</dbReference>
<dbReference type="InterPro" id="IPR013328">
    <property type="entry name" value="6PGD_dom2"/>
</dbReference>
<comment type="catalytic activity">
    <reaction evidence="6">
        <text>3-hydroxy-2-methylpropanoate + NAD(+) = 2-methyl-3-oxopropanoate + NADH + H(+)</text>
        <dbReference type="Rhea" id="RHEA:17681"/>
        <dbReference type="ChEBI" id="CHEBI:11805"/>
        <dbReference type="ChEBI" id="CHEBI:15378"/>
        <dbReference type="ChEBI" id="CHEBI:57540"/>
        <dbReference type="ChEBI" id="CHEBI:57700"/>
        <dbReference type="ChEBI" id="CHEBI:57945"/>
        <dbReference type="EC" id="1.1.1.31"/>
    </reaction>
</comment>
<dbReference type="Pfam" id="PF03446">
    <property type="entry name" value="NAD_binding_2"/>
    <property type="match status" value="1"/>
</dbReference>
<keyword evidence="3 6" id="KW-0560">Oxidoreductase</keyword>
<comment type="similarity">
    <text evidence="1 6">Belongs to the HIBADH-related family.</text>
</comment>
<dbReference type="InterPro" id="IPR002204">
    <property type="entry name" value="3-OH-isobutyrate_DH-rel_CS"/>
</dbReference>
<evidence type="ECO:0000256" key="6">
    <source>
        <dbReference type="RuleBase" id="RU910714"/>
    </source>
</evidence>
<feature type="domain" description="6-phosphogluconate dehydrogenase NADP-binding" evidence="7">
    <location>
        <begin position="2"/>
        <end position="161"/>
    </location>
</feature>
<dbReference type="Gene3D" id="3.40.50.720">
    <property type="entry name" value="NAD(P)-binding Rossmann-like Domain"/>
    <property type="match status" value="1"/>
</dbReference>
<dbReference type="NCBIfam" id="TIGR01692">
    <property type="entry name" value="HIBADH"/>
    <property type="match status" value="1"/>
</dbReference>
<name>A0A3A3G0Z6_9BURK</name>
<dbReference type="UniPathway" id="UPA00362"/>
<dbReference type="AlphaFoldDB" id="A0A3A3G0Z6"/>
<gene>
    <name evidence="9" type="primary">mmsB</name>
    <name evidence="9" type="ORF">D3878_11365</name>
</gene>
<keyword evidence="10" id="KW-1185">Reference proteome</keyword>
<evidence type="ECO:0000259" key="8">
    <source>
        <dbReference type="Pfam" id="PF14833"/>
    </source>
</evidence>
<dbReference type="SUPFAM" id="SSF51735">
    <property type="entry name" value="NAD(P)-binding Rossmann-fold domains"/>
    <property type="match status" value="1"/>
</dbReference>
<evidence type="ECO:0000256" key="4">
    <source>
        <dbReference type="ARBA" id="ARBA00023027"/>
    </source>
</evidence>
<sequence>MRVGFIGLGNMGAPMVANLLKAGLAVIVFDINPAAVAAAVAGGAVAAGSAKDVAAQSGLVLTTLPSPRHVKQVYLAEDGILAGAGKDTVLVDCSTIDPQTARELVSAAAANGRQMVDAPISGGTLGAQAGTLTFMVGAEADLFARIEPVLKHMGKNIIHCGGPGSGQVVKICNNLLLAISMTGTSEVMALGARLGVDPKVLASAINTSSGRCFSSDTMNPWPGVSPNAPASHGYAPGGTAEIMLKDINLAVDAAREVKQPVMLGAASQQLYQMLIARGWGEKDLSAIIQLYRDQ</sequence>
<reference evidence="10" key="1">
    <citation type="submission" date="2018-09" db="EMBL/GenBank/DDBJ databases">
        <authorList>
            <person name="Zhu H."/>
        </authorList>
    </citation>
    <scope>NUCLEOTIDE SEQUENCE [LARGE SCALE GENOMIC DNA]</scope>
    <source>
        <strain evidence="10">K1S02-23</strain>
    </source>
</reference>
<dbReference type="PROSITE" id="PS00895">
    <property type="entry name" value="3_HYDROXYISOBUT_DH"/>
    <property type="match status" value="1"/>
</dbReference>
<keyword evidence="4 6" id="KW-0520">NAD</keyword>
<evidence type="ECO:0000259" key="7">
    <source>
        <dbReference type="Pfam" id="PF03446"/>
    </source>
</evidence>
<dbReference type="InterPro" id="IPR008927">
    <property type="entry name" value="6-PGluconate_DH-like_C_sf"/>
</dbReference>